<reference evidence="3 4" key="1">
    <citation type="submission" date="2007-06" db="EMBL/GenBank/DDBJ databases">
        <authorList>
            <person name="Shimkets L."/>
            <person name="Ferriera S."/>
            <person name="Johnson J."/>
            <person name="Kravitz S."/>
            <person name="Beeson K."/>
            <person name="Sutton G."/>
            <person name="Rogers Y.-H."/>
            <person name="Friedman R."/>
            <person name="Frazier M."/>
            <person name="Venter J.C."/>
        </authorList>
    </citation>
    <scope>NUCLEOTIDE SEQUENCE [LARGE SCALE GENOMIC DNA]</scope>
    <source>
        <strain evidence="3 4">SIR-1</strain>
    </source>
</reference>
<evidence type="ECO:0000313" key="4">
    <source>
        <dbReference type="Proteomes" id="UP000005801"/>
    </source>
</evidence>
<accession>A6G1P7</accession>
<feature type="signal peptide" evidence="2">
    <location>
        <begin position="1"/>
        <end position="23"/>
    </location>
</feature>
<evidence type="ECO:0000313" key="3">
    <source>
        <dbReference type="EMBL" id="EDM80311.1"/>
    </source>
</evidence>
<dbReference type="OrthoDB" id="5523235at2"/>
<feature type="compositionally biased region" description="Low complexity" evidence="1">
    <location>
        <begin position="126"/>
        <end position="140"/>
    </location>
</feature>
<protein>
    <submittedName>
        <fullName evidence="3">Uncharacterized protein</fullName>
    </submittedName>
</protein>
<keyword evidence="2" id="KW-0732">Signal</keyword>
<dbReference type="PROSITE" id="PS51257">
    <property type="entry name" value="PROKAR_LIPOPROTEIN"/>
    <property type="match status" value="1"/>
</dbReference>
<comment type="caution">
    <text evidence="3">The sequence shown here is derived from an EMBL/GenBank/DDBJ whole genome shotgun (WGS) entry which is preliminary data.</text>
</comment>
<keyword evidence="4" id="KW-1185">Reference proteome</keyword>
<proteinExistence type="predicted"/>
<dbReference type="EMBL" id="ABCS01000012">
    <property type="protein sequence ID" value="EDM80311.1"/>
    <property type="molecule type" value="Genomic_DNA"/>
</dbReference>
<feature type="compositionally biased region" description="Acidic residues" evidence="1">
    <location>
        <begin position="34"/>
        <end position="54"/>
    </location>
</feature>
<dbReference type="AlphaFoldDB" id="A6G1P7"/>
<sequence>MRCDWLRSSSSSLLTVLVAGSLALGVACKGSVEDLPDEPPPDEDWINALDEDGGAEAAEPVAAAEPADTGAAVAAGETGEPEAAGETGGETGALAAAEAGGETGGAAEPGAAPAEPAAVSSAKGTPKAAAGGSEAAPAESPSEDAPAEPEAPAAAEAPAEPAPAEVAPAPAPEPEKPAPPPPITMADYAGTYTYTGGSAQKKKLAEAIEGAANQVAAIIRGVARKRLTKTQILETPITISIAGDKVTFKLGTTGGSWSATIDGPTTTMKYNGDKYKVKVRQKDGKLITTFMAPDATKTIVYVLNEDRKRMTVHHRLVADQLKTPMTFRLSYKKN</sequence>
<feature type="compositionally biased region" description="Pro residues" evidence="1">
    <location>
        <begin position="169"/>
        <end position="183"/>
    </location>
</feature>
<dbReference type="RefSeq" id="WP_006970646.1">
    <property type="nucleotide sequence ID" value="NZ_ABCS01000012.1"/>
</dbReference>
<evidence type="ECO:0000256" key="2">
    <source>
        <dbReference type="SAM" id="SignalP"/>
    </source>
</evidence>
<dbReference type="Proteomes" id="UP000005801">
    <property type="component" value="Unassembled WGS sequence"/>
</dbReference>
<gene>
    <name evidence="3" type="ORF">PPSIR1_36712</name>
</gene>
<feature type="compositionally biased region" description="Low complexity" evidence="1">
    <location>
        <begin position="55"/>
        <end position="85"/>
    </location>
</feature>
<evidence type="ECO:0000256" key="1">
    <source>
        <dbReference type="SAM" id="MobiDB-lite"/>
    </source>
</evidence>
<feature type="region of interest" description="Disordered" evidence="1">
    <location>
        <begin position="32"/>
        <end position="184"/>
    </location>
</feature>
<feature type="chain" id="PRO_5002693549" evidence="2">
    <location>
        <begin position="24"/>
        <end position="334"/>
    </location>
</feature>
<organism evidence="3 4">
    <name type="scientific">Plesiocystis pacifica SIR-1</name>
    <dbReference type="NCBI Taxonomy" id="391625"/>
    <lineage>
        <taxon>Bacteria</taxon>
        <taxon>Pseudomonadati</taxon>
        <taxon>Myxococcota</taxon>
        <taxon>Polyangia</taxon>
        <taxon>Nannocystales</taxon>
        <taxon>Nannocystaceae</taxon>
        <taxon>Plesiocystis</taxon>
    </lineage>
</organism>
<name>A6G1P7_9BACT</name>
<feature type="compositionally biased region" description="Low complexity" evidence="1">
    <location>
        <begin position="92"/>
        <end position="118"/>
    </location>
</feature>
<feature type="compositionally biased region" description="Low complexity" evidence="1">
    <location>
        <begin position="148"/>
        <end position="168"/>
    </location>
</feature>